<dbReference type="Proteomes" id="UP000243081">
    <property type="component" value="Unassembled WGS sequence"/>
</dbReference>
<evidence type="ECO:0000256" key="2">
    <source>
        <dbReference type="SAM" id="SignalP"/>
    </source>
</evidence>
<keyword evidence="4" id="KW-1185">Reference proteome</keyword>
<sequence>MRFSTLSALIVTNAVGALAAESLSESVKDFPQCSYSTFKNALEKEGCDVKDIKTGTFDCMCKHVASIVVTMATSKVDPNCQANWSTALTGVCVQWSVYSTSATDFPEATKALASELGADGNAGPTSTGSAASSGSSAGAASTSSSKGPAAAATPVMGLLGAAALAGILV</sequence>
<protein>
    <recommendedName>
        <fullName evidence="5">Extracellular membrane protein CFEM domain-containing protein</fullName>
    </recommendedName>
</protein>
<proteinExistence type="predicted"/>
<evidence type="ECO:0000313" key="4">
    <source>
        <dbReference type="Proteomes" id="UP000243081"/>
    </source>
</evidence>
<dbReference type="EMBL" id="LUKN01004335">
    <property type="protein sequence ID" value="OAQ96133.1"/>
    <property type="molecule type" value="Genomic_DNA"/>
</dbReference>
<feature type="signal peptide" evidence="2">
    <location>
        <begin position="1"/>
        <end position="19"/>
    </location>
</feature>
<dbReference type="AlphaFoldDB" id="A0A179I3L7"/>
<dbReference type="OMA" id="FDCLCKH"/>
<feature type="compositionally biased region" description="Low complexity" evidence="1">
    <location>
        <begin position="122"/>
        <end position="144"/>
    </location>
</feature>
<reference evidence="3 4" key="1">
    <citation type="submission" date="2016-03" db="EMBL/GenBank/DDBJ databases">
        <title>Fine-scale spatial genetic structure of a fungal parasite of coffee scale insects.</title>
        <authorList>
            <person name="Jackson D."/>
            <person name="Zemenick K.A."/>
            <person name="Malloure B."/>
            <person name="Quandt C.A."/>
            <person name="James T.Y."/>
        </authorList>
    </citation>
    <scope>NUCLEOTIDE SEQUENCE [LARGE SCALE GENOMIC DNA]</scope>
    <source>
        <strain evidence="3 4">UM487</strain>
    </source>
</reference>
<keyword evidence="2" id="KW-0732">Signal</keyword>
<comment type="caution">
    <text evidence="3">The sequence shown here is derived from an EMBL/GenBank/DDBJ whole genome shotgun (WGS) entry which is preliminary data.</text>
</comment>
<gene>
    <name evidence="3" type="ORF">LLEC1_01041</name>
</gene>
<evidence type="ECO:0000313" key="3">
    <source>
        <dbReference type="EMBL" id="OAQ96133.1"/>
    </source>
</evidence>
<dbReference type="OrthoDB" id="4869264at2759"/>
<feature type="chain" id="PRO_5008104126" description="Extracellular membrane protein CFEM domain-containing protein" evidence="2">
    <location>
        <begin position="20"/>
        <end position="169"/>
    </location>
</feature>
<name>A0A179I3L7_CORDF</name>
<evidence type="ECO:0000256" key="1">
    <source>
        <dbReference type="SAM" id="MobiDB-lite"/>
    </source>
</evidence>
<feature type="region of interest" description="Disordered" evidence="1">
    <location>
        <begin position="116"/>
        <end position="144"/>
    </location>
</feature>
<organism evidence="3 4">
    <name type="scientific">Cordyceps confragosa</name>
    <name type="common">Lecanicillium lecanii</name>
    <dbReference type="NCBI Taxonomy" id="2714763"/>
    <lineage>
        <taxon>Eukaryota</taxon>
        <taxon>Fungi</taxon>
        <taxon>Dikarya</taxon>
        <taxon>Ascomycota</taxon>
        <taxon>Pezizomycotina</taxon>
        <taxon>Sordariomycetes</taxon>
        <taxon>Hypocreomycetidae</taxon>
        <taxon>Hypocreales</taxon>
        <taxon>Cordycipitaceae</taxon>
        <taxon>Akanthomyces</taxon>
    </lineage>
</organism>
<accession>A0A179I3L7</accession>
<evidence type="ECO:0008006" key="5">
    <source>
        <dbReference type="Google" id="ProtNLM"/>
    </source>
</evidence>